<organism evidence="2">
    <name type="scientific">viral metagenome</name>
    <dbReference type="NCBI Taxonomy" id="1070528"/>
    <lineage>
        <taxon>unclassified sequences</taxon>
        <taxon>metagenomes</taxon>
        <taxon>organismal metagenomes</taxon>
    </lineage>
</organism>
<keyword evidence="1" id="KW-0812">Transmembrane</keyword>
<evidence type="ECO:0000256" key="1">
    <source>
        <dbReference type="SAM" id="Phobius"/>
    </source>
</evidence>
<keyword evidence="1" id="KW-1133">Transmembrane helix</keyword>
<protein>
    <submittedName>
        <fullName evidence="2">Uncharacterized protein</fullName>
    </submittedName>
</protein>
<name>A0A6C0I7V3_9ZZZZ</name>
<evidence type="ECO:0000313" key="2">
    <source>
        <dbReference type="EMBL" id="QHT89071.1"/>
    </source>
</evidence>
<feature type="transmembrane region" description="Helical" evidence="1">
    <location>
        <begin position="22"/>
        <end position="41"/>
    </location>
</feature>
<proteinExistence type="predicted"/>
<keyword evidence="1" id="KW-0472">Membrane</keyword>
<dbReference type="AlphaFoldDB" id="A0A6C0I7V3"/>
<feature type="transmembrane region" description="Helical" evidence="1">
    <location>
        <begin position="197"/>
        <end position="218"/>
    </location>
</feature>
<accession>A0A6C0I7V3</accession>
<dbReference type="EMBL" id="MN740136">
    <property type="protein sequence ID" value="QHT89071.1"/>
    <property type="molecule type" value="Genomic_DNA"/>
</dbReference>
<feature type="transmembrane region" description="Helical" evidence="1">
    <location>
        <begin position="230"/>
        <end position="253"/>
    </location>
</feature>
<reference evidence="2" key="1">
    <citation type="journal article" date="2020" name="Nature">
        <title>Giant virus diversity and host interactions through global metagenomics.</title>
        <authorList>
            <person name="Schulz F."/>
            <person name="Roux S."/>
            <person name="Paez-Espino D."/>
            <person name="Jungbluth S."/>
            <person name="Walsh D.A."/>
            <person name="Denef V.J."/>
            <person name="McMahon K.D."/>
            <person name="Konstantinidis K.T."/>
            <person name="Eloe-Fadrosh E.A."/>
            <person name="Kyrpides N.C."/>
            <person name="Woyke T."/>
        </authorList>
    </citation>
    <scope>NUCLEOTIDE SEQUENCE</scope>
    <source>
        <strain evidence="2">GVMAG-M-3300023184-53</strain>
    </source>
</reference>
<sequence>MEYLMNTTCKPIPKRYNLVNNVSLHILILFVILSSLFLIVISKIESNTINKEVINLINKLDFKSMGLDSKFISTWISGLIKNQNANEHSVVNSITTDCHTPGDAFPCNKDGSDPLDSFQFKYGTIDIEKRAGINSLQPNVNRILDSVNDPKNKTINNFVKGKVNPEGYILNKKYFDFFINQFNGSKNQMTQEINRKVVEEICIAIGFLIVIAIILNVVPIKFFGYCNNTLLGIVGELVVVFMIVGVIEVMFFMNVALKYVPTKVSLIYETIRDKLTQIIKGQ</sequence>